<evidence type="ECO:0000256" key="1">
    <source>
        <dbReference type="SAM" id="SignalP"/>
    </source>
</evidence>
<keyword evidence="1" id="KW-0732">Signal</keyword>
<evidence type="ECO:0000313" key="2">
    <source>
        <dbReference type="EMBL" id="CAA9572397.1"/>
    </source>
</evidence>
<organism evidence="2">
    <name type="scientific">uncultured Truepera sp</name>
    <dbReference type="NCBI Taxonomy" id="543023"/>
    <lineage>
        <taxon>Bacteria</taxon>
        <taxon>Thermotogati</taxon>
        <taxon>Deinococcota</taxon>
        <taxon>Deinococci</taxon>
        <taxon>Trueperales</taxon>
        <taxon>Trueperaceae</taxon>
        <taxon>Truepera</taxon>
        <taxon>environmental samples</taxon>
    </lineage>
</organism>
<accession>A0A6J4V9Q9</accession>
<reference evidence="2" key="1">
    <citation type="submission" date="2020-02" db="EMBL/GenBank/DDBJ databases">
        <authorList>
            <person name="Meier V. D."/>
        </authorList>
    </citation>
    <scope>NUCLEOTIDE SEQUENCE</scope>
    <source>
        <strain evidence="2">AVDCRST_MAG86</strain>
    </source>
</reference>
<protein>
    <submittedName>
        <fullName evidence="2">Uncharacterized protein</fullName>
    </submittedName>
</protein>
<dbReference type="EMBL" id="CADCWP010000136">
    <property type="protein sequence ID" value="CAA9572397.1"/>
    <property type="molecule type" value="Genomic_DNA"/>
</dbReference>
<dbReference type="AlphaFoldDB" id="A0A6J4V9Q9"/>
<feature type="chain" id="PRO_5027051409" evidence="1">
    <location>
        <begin position="22"/>
        <end position="97"/>
    </location>
</feature>
<gene>
    <name evidence="2" type="ORF">AVDCRST_MAG86-1803</name>
</gene>
<proteinExistence type="predicted"/>
<name>A0A6J4V9Q9_9DEIN</name>
<feature type="non-terminal residue" evidence="2">
    <location>
        <position position="97"/>
    </location>
</feature>
<feature type="signal peptide" evidence="1">
    <location>
        <begin position="1"/>
        <end position="21"/>
    </location>
</feature>
<feature type="non-terminal residue" evidence="2">
    <location>
        <position position="1"/>
    </location>
</feature>
<sequence length="97" mass="10352">KLKTNTVGCVTSVRCARSAFAAVRWARFTTSPSPGAMAACSVSNTILAASISRRTMAAQSACRSAPLVRSATTRSRLALRVTPTHRRFGSHSRRSPC</sequence>